<gene>
    <name evidence="3" type="ORF">CFIMG_007957RA00001</name>
</gene>
<comment type="caution">
    <text evidence="3">The sequence shown here is derived from an EMBL/GenBank/DDBJ whole genome shotgun (WGS) entry which is preliminary data.</text>
</comment>
<dbReference type="OrthoDB" id="7700931at2759"/>
<dbReference type="PANTHER" id="PTHR10900">
    <property type="entry name" value="PERIOSTIN-RELATED"/>
    <property type="match status" value="1"/>
</dbReference>
<evidence type="ECO:0000313" key="3">
    <source>
        <dbReference type="EMBL" id="PHH54306.1"/>
    </source>
</evidence>
<proteinExistence type="predicted"/>
<dbReference type="PANTHER" id="PTHR10900:SF125">
    <property type="entry name" value="FAS1 DOMAIN-CONTAINING PROTEIN YLR001C"/>
    <property type="match status" value="1"/>
</dbReference>
<dbReference type="SMART" id="SM00554">
    <property type="entry name" value="FAS1"/>
    <property type="match status" value="2"/>
</dbReference>
<reference evidence="3 4" key="2">
    <citation type="journal article" date="2013" name="IMA Fungus">
        <title>IMA Genome-F 1: Ceratocystis fimbriata: Draft nuclear genome sequence for the plant pathogen, Ceratocystis fimbriata.</title>
        <authorList>
            <person name="Wilken P.M."/>
            <person name="Steenkamp E.T."/>
            <person name="Wingfield M.J."/>
            <person name="de Beer Z.W."/>
            <person name="Wingfield B.D."/>
        </authorList>
    </citation>
    <scope>NUCLEOTIDE SEQUENCE [LARGE SCALE GENOMIC DNA]</scope>
    <source>
        <strain evidence="3 4">CBS 114723</strain>
    </source>
</reference>
<dbReference type="InterPro" id="IPR050904">
    <property type="entry name" value="Adhesion/Biosynth-related"/>
</dbReference>
<evidence type="ECO:0000256" key="1">
    <source>
        <dbReference type="SAM" id="SignalP"/>
    </source>
</evidence>
<dbReference type="Proteomes" id="UP000222788">
    <property type="component" value="Unassembled WGS sequence"/>
</dbReference>
<keyword evidence="4" id="KW-1185">Reference proteome</keyword>
<protein>
    <recommendedName>
        <fullName evidence="2">FAS1 domain-containing protein</fullName>
    </recommendedName>
</protein>
<name>A0A2C5XA20_9PEZI</name>
<reference evidence="3 4" key="1">
    <citation type="journal article" date="2013" name="Fungal Biol.">
        <title>Analysis of microsatellite markers in the genome of the plant pathogen Ceratocystis fimbriata.</title>
        <authorList>
            <person name="Simpson M.C."/>
            <person name="Wilken P.M."/>
            <person name="Coetzee M.P."/>
            <person name="Wingfield M.J."/>
            <person name="Wingfield B.D."/>
        </authorList>
    </citation>
    <scope>NUCLEOTIDE SEQUENCE [LARGE SCALE GENOMIC DNA]</scope>
    <source>
        <strain evidence="3 4">CBS 114723</strain>
    </source>
</reference>
<sequence length="457" mass="51971">MRYFTIPISLFALGAYASTLPVQPVMMADKSVYDVIRGLGDSIKFQQHVDKNPDIRARLQDLSNKYTVFVPNDEAFEKLPDHVKDRMFSPDSAEFLKYHIAHGDYAGAGMLALHTIPSLLHEEDIGDHLQRIRIDAGLTSTNINFYAKILGSNTDAANGAVHQLDSVLIDPPRQGKLLQHFPGDFSTTKLGLDKTRLDKWLHRQSVEGGTAFVPSNKAWEGVKDDVRNWLFSDDGLEYLRVVLEYHVVFDRTLYSDTLYFGKEEDRHHETPAHRVLRIGKRVASDEFLWYVSTAGETPECKEGPIPGEANAQIGSSCKINFPTVLEKSQLDVEVSRLLGHVKIRLNDKVDVQTMDGIARDGVLHSIDEVLLPCHKNGKNHKHMDDKLLKDLELDELKKYLKEFVEHDSRKVGGHNHWMDGSMPHFKDVMEEETGRVVVEKLEDFKEHIHHILDEIEL</sequence>
<dbReference type="EMBL" id="APWK03000028">
    <property type="protein sequence ID" value="PHH54306.1"/>
    <property type="molecule type" value="Genomic_DNA"/>
</dbReference>
<dbReference type="InterPro" id="IPR036378">
    <property type="entry name" value="FAS1_dom_sf"/>
</dbReference>
<dbReference type="PROSITE" id="PS50213">
    <property type="entry name" value="FAS1"/>
    <property type="match status" value="2"/>
</dbReference>
<accession>A0A2C5XA20</accession>
<feature type="chain" id="PRO_5012993669" description="FAS1 domain-containing protein" evidence="1">
    <location>
        <begin position="20"/>
        <end position="457"/>
    </location>
</feature>
<evidence type="ECO:0000313" key="4">
    <source>
        <dbReference type="Proteomes" id="UP000222788"/>
    </source>
</evidence>
<dbReference type="Gene3D" id="2.30.180.10">
    <property type="entry name" value="FAS1 domain"/>
    <property type="match status" value="2"/>
</dbReference>
<dbReference type="SUPFAM" id="SSF82153">
    <property type="entry name" value="FAS1 domain"/>
    <property type="match status" value="2"/>
</dbReference>
<keyword evidence="1" id="KW-0732">Signal</keyword>
<organism evidence="3 4">
    <name type="scientific">Ceratocystis fimbriata CBS 114723</name>
    <dbReference type="NCBI Taxonomy" id="1035309"/>
    <lineage>
        <taxon>Eukaryota</taxon>
        <taxon>Fungi</taxon>
        <taxon>Dikarya</taxon>
        <taxon>Ascomycota</taxon>
        <taxon>Pezizomycotina</taxon>
        <taxon>Sordariomycetes</taxon>
        <taxon>Hypocreomycetidae</taxon>
        <taxon>Microascales</taxon>
        <taxon>Ceratocystidaceae</taxon>
        <taxon>Ceratocystis</taxon>
    </lineage>
</organism>
<feature type="signal peptide" evidence="1">
    <location>
        <begin position="1"/>
        <end position="19"/>
    </location>
</feature>
<evidence type="ECO:0000259" key="2">
    <source>
        <dbReference type="PROSITE" id="PS50213"/>
    </source>
</evidence>
<dbReference type="STRING" id="1035309.A0A2C5XA20"/>
<dbReference type="Pfam" id="PF02469">
    <property type="entry name" value="Fasciclin"/>
    <property type="match status" value="2"/>
</dbReference>
<dbReference type="AlphaFoldDB" id="A0A2C5XA20"/>
<feature type="domain" description="FAS1" evidence="2">
    <location>
        <begin position="172"/>
        <end position="370"/>
    </location>
</feature>
<feature type="domain" description="FAS1" evidence="2">
    <location>
        <begin position="29"/>
        <end position="168"/>
    </location>
</feature>
<dbReference type="InterPro" id="IPR000782">
    <property type="entry name" value="FAS1_domain"/>
</dbReference>